<feature type="chain" id="PRO_5038568453" evidence="2">
    <location>
        <begin position="30"/>
        <end position="1022"/>
    </location>
</feature>
<feature type="signal peptide" evidence="2">
    <location>
        <begin position="1"/>
        <end position="29"/>
    </location>
</feature>
<dbReference type="InterPro" id="IPR032287">
    <property type="entry name" value="DUF4838"/>
</dbReference>
<evidence type="ECO:0000256" key="1">
    <source>
        <dbReference type="ARBA" id="ARBA00022801"/>
    </source>
</evidence>
<dbReference type="SUPFAM" id="SSF49785">
    <property type="entry name" value="Galactose-binding domain-like"/>
    <property type="match status" value="1"/>
</dbReference>
<accession>A0A3B0CKZ9</accession>
<dbReference type="Proteomes" id="UP000282311">
    <property type="component" value="Unassembled WGS sequence"/>
</dbReference>
<dbReference type="EMBL" id="RBAH01000002">
    <property type="protein sequence ID" value="RKN86355.1"/>
    <property type="molecule type" value="Genomic_DNA"/>
</dbReference>
<comment type="caution">
    <text evidence="3">The sequence shown here is derived from an EMBL/GenBank/DDBJ whole genome shotgun (WGS) entry which is preliminary data.</text>
</comment>
<name>A0A3B0CKZ9_9BACL</name>
<dbReference type="Gene3D" id="2.60.120.260">
    <property type="entry name" value="Galactose-binding domain-like"/>
    <property type="match status" value="2"/>
</dbReference>
<dbReference type="Gene3D" id="3.30.379.10">
    <property type="entry name" value="Chitobiase/beta-hexosaminidase domain 2-like"/>
    <property type="match status" value="1"/>
</dbReference>
<keyword evidence="1" id="KW-0378">Hydrolase</keyword>
<dbReference type="Pfam" id="PF16126">
    <property type="entry name" value="DUF4838"/>
    <property type="match status" value="1"/>
</dbReference>
<dbReference type="AlphaFoldDB" id="A0A3B0CKZ9"/>
<dbReference type="OrthoDB" id="2515826at2"/>
<keyword evidence="2" id="KW-0732">Signal</keyword>
<dbReference type="GO" id="GO:0005975">
    <property type="term" value="P:carbohydrate metabolic process"/>
    <property type="evidence" value="ECO:0007669"/>
    <property type="project" value="UniProtKB-ARBA"/>
</dbReference>
<evidence type="ECO:0000313" key="4">
    <source>
        <dbReference type="Proteomes" id="UP000282311"/>
    </source>
</evidence>
<reference evidence="3 4" key="1">
    <citation type="journal article" date="2007" name="Int. J. Syst. Evol. Microbiol.">
        <title>Paenibacillus ginsengarvi sp. nov., isolated from soil from ginseng cultivation.</title>
        <authorList>
            <person name="Yoon M.H."/>
            <person name="Ten L.N."/>
            <person name="Im W.T."/>
        </authorList>
    </citation>
    <scope>NUCLEOTIDE SEQUENCE [LARGE SCALE GENOMIC DNA]</scope>
    <source>
        <strain evidence="3 4">KCTC 13059</strain>
    </source>
</reference>
<keyword evidence="4" id="KW-1185">Reference proteome</keyword>
<protein>
    <submittedName>
        <fullName evidence="3">DUF4838 domain-containing protein</fullName>
    </submittedName>
</protein>
<sequence length="1022" mass="111781">MNHFIALYMAFRMCAAALILLLFTFGTLAAAKQSDGQLDIVIGGQPRAVVLIPEPDSFAGPIPGWSPAAASNGKIALSNAKKHGGAYSLQINDNDAKSYAMQSGYVGITAGASYTLTGSVYLESGTQPLVFIRYYDADKTMLSQSSVSVGTTGGWAGFTLTKAAPASAAYAAVLLHADTTGIRNVYFDDFRLIGPSGVLVPLENPGFEQLSNSASDLLVEYVKKSTGAALPVMTEAGWNAQGQTYQGYVKLYVGTKASAEDSRIDQDLADLDEQGFLIHPREDSVTIIGPTEYGSLNGVSEFLERYVGVRWLMPGPNGEDVPRLNDLSVPMKNVQEQPVFANRVISPAWGNPATPGRTQAINVWAQRNKLQGLHNQAYEYKENLHQLFPVEKYGTTHPEYYPNGLPPAAGVRTGWQPCFSVPGTIDAAASGIIEYFRNNPEKKSYSLGVNDIGGFCEANPSHPLYPNAKNSMGFVNMSDIYYGWVNEVVARVLQMYPDKWFGLIAYREVADPPSFSLNSRVVPFLTKDRMAWIDKDVEKAEHRMMEKWNAAAAQIGWYDYMYGAQYLLPRIYSGQTIENWEYAADHEVVGTYTEMNLNAGDGPKAWLLAKLLWNPDPDAEKHKEKHAKGPKQNKTDRKFKVKTLLDEWYERSVGPAAAADLKAYYEFWEQFWTERVKGTAWFEKAKSNVYFDFLNHSYLNLVTEQDLQSTKALMDSVVAKAVTEPQKARAQILHSAFDYYEMTVRSFPRKGEPIASEAAAIGLANGLGSAIGERLELAQERKELMNEFESEPALRMIAKPAAEWSGWNGFEFADLADYMALHEPSGGSVTNTVYRLAGSGVSSDVRDYAELLLKVGTGLSASLTANSSFESGSGTTATSWQPWIEAAGTTVERVIGAAARTGTASLKVAGLKAGGKRGGAIQIFSAQSGLTAGIVHYYTPAGTQEGNIQLIMYPRDSQGKRLATYQTIRVDLADTAGKWSSVGLLENIPSAIGGKPVKDVQLIIAIDECDEIYLDDAVVFQR</sequence>
<organism evidence="3 4">
    <name type="scientific">Paenibacillus ginsengarvi</name>
    <dbReference type="NCBI Taxonomy" id="400777"/>
    <lineage>
        <taxon>Bacteria</taxon>
        <taxon>Bacillati</taxon>
        <taxon>Bacillota</taxon>
        <taxon>Bacilli</taxon>
        <taxon>Bacillales</taxon>
        <taxon>Paenibacillaceae</taxon>
        <taxon>Paenibacillus</taxon>
    </lineage>
</organism>
<dbReference type="GO" id="GO:0016787">
    <property type="term" value="F:hydrolase activity"/>
    <property type="evidence" value="ECO:0007669"/>
    <property type="project" value="UniProtKB-KW"/>
</dbReference>
<dbReference type="SUPFAM" id="SSF55545">
    <property type="entry name" value="beta-N-acetylhexosaminidase-like domain"/>
    <property type="match status" value="1"/>
</dbReference>
<dbReference type="PANTHER" id="PTHR47406">
    <property type="entry name" value="COAGULATION FACTOR 5/8 TYPE, C-TERMINAL"/>
    <property type="match status" value="1"/>
</dbReference>
<proteinExistence type="predicted"/>
<evidence type="ECO:0000313" key="3">
    <source>
        <dbReference type="EMBL" id="RKN86355.1"/>
    </source>
</evidence>
<dbReference type="InterPro" id="IPR008979">
    <property type="entry name" value="Galactose-bd-like_sf"/>
</dbReference>
<evidence type="ECO:0000256" key="2">
    <source>
        <dbReference type="SAM" id="SignalP"/>
    </source>
</evidence>
<dbReference type="InterPro" id="IPR029018">
    <property type="entry name" value="Hex-like_dom2"/>
</dbReference>
<dbReference type="PANTHER" id="PTHR47406:SF2">
    <property type="entry name" value="ALPHA GLUCURONIDASE N-TERMINAL DOMAIN-CONTAINING PROTEIN"/>
    <property type="match status" value="1"/>
</dbReference>
<dbReference type="RefSeq" id="WP_120746046.1">
    <property type="nucleotide sequence ID" value="NZ_RBAH01000002.1"/>
</dbReference>
<gene>
    <name evidence="3" type="ORF">D7M11_04905</name>
</gene>